<dbReference type="AlphaFoldDB" id="A0A291QZA2"/>
<dbReference type="EMBL" id="CP023777">
    <property type="protein sequence ID" value="ATL49241.1"/>
    <property type="molecule type" value="Genomic_DNA"/>
</dbReference>
<dbReference type="Proteomes" id="UP000220133">
    <property type="component" value="Chromosome"/>
</dbReference>
<name>A0A291QZA2_9BACT</name>
<keyword evidence="2" id="KW-1185">Reference proteome</keyword>
<sequence length="307" mass="35306">MKYNIIITALTCLLFAACKKDVAIGPPESIEPDYTLPQGDASDEDNAKIQELYDQYGTYFLYNFTQKDFVWALYTSTGNSKIDTAVLGDTQYVGDMLQFLDDCWLKFIPEENKKSNWLPYRVFLADTIRQFRGPGYPPGYEYLYSDIKITGKSFAFAGMNASLRTMTPAEKRTKKNAYINAIWKYYQDNGLIEVPDSFFLFSDYNAPAPTPPVNASNPANQAAFRSMGFLPGSYTYGVSEWYYGTYSWARAKDSDISSFMLHILQRTDEEMAPYLTYPLIKEKFDFLVRFYREHYNIDVRAIANATF</sequence>
<evidence type="ECO:0000313" key="1">
    <source>
        <dbReference type="EMBL" id="ATL49241.1"/>
    </source>
</evidence>
<reference evidence="1 2" key="1">
    <citation type="submission" date="2017-10" db="EMBL/GenBank/DDBJ databases">
        <title>Paenichitinophaga pekingensis gen. nov., sp. nov., isolated from activated sludge.</title>
        <authorList>
            <person name="Jin D."/>
            <person name="Kong X."/>
            <person name="Deng Y."/>
            <person name="Bai Z."/>
        </authorList>
    </citation>
    <scope>NUCLEOTIDE SEQUENCE [LARGE SCALE GENOMIC DNA]</scope>
    <source>
        <strain evidence="1 2">13</strain>
    </source>
</reference>
<evidence type="ECO:0000313" key="2">
    <source>
        <dbReference type="Proteomes" id="UP000220133"/>
    </source>
</evidence>
<dbReference type="OrthoDB" id="1100648at2"/>
<gene>
    <name evidence="1" type="ORF">COR50_19820</name>
</gene>
<dbReference type="RefSeq" id="WP_098195609.1">
    <property type="nucleotide sequence ID" value="NZ_CP023777.1"/>
</dbReference>
<dbReference type="KEGG" id="cbae:COR50_19820"/>
<protein>
    <submittedName>
        <fullName evidence="1">Uncharacterized protein</fullName>
    </submittedName>
</protein>
<accession>A0A291QZA2</accession>
<dbReference type="Gene3D" id="3.40.390.70">
    <property type="match status" value="1"/>
</dbReference>
<dbReference type="PROSITE" id="PS51257">
    <property type="entry name" value="PROKAR_LIPOPROTEIN"/>
    <property type="match status" value="1"/>
</dbReference>
<organism evidence="1 2">
    <name type="scientific">Chitinophaga caeni</name>
    <dbReference type="NCBI Taxonomy" id="2029983"/>
    <lineage>
        <taxon>Bacteria</taxon>
        <taxon>Pseudomonadati</taxon>
        <taxon>Bacteroidota</taxon>
        <taxon>Chitinophagia</taxon>
        <taxon>Chitinophagales</taxon>
        <taxon>Chitinophagaceae</taxon>
        <taxon>Chitinophaga</taxon>
    </lineage>
</organism>
<proteinExistence type="predicted"/>